<dbReference type="Proteomes" id="UP000472261">
    <property type="component" value="Unplaced"/>
</dbReference>
<feature type="region of interest" description="Disordered" evidence="1">
    <location>
        <begin position="230"/>
        <end position="278"/>
    </location>
</feature>
<feature type="compositionally biased region" description="Basic and acidic residues" evidence="1">
    <location>
        <begin position="316"/>
        <end position="328"/>
    </location>
</feature>
<evidence type="ECO:0000259" key="2">
    <source>
        <dbReference type="Pfam" id="PF09747"/>
    </source>
</evidence>
<feature type="compositionally biased region" description="Pro residues" evidence="1">
    <location>
        <begin position="233"/>
        <end position="242"/>
    </location>
</feature>
<dbReference type="Pfam" id="PF09747">
    <property type="entry name" value="CCD97-like_C"/>
    <property type="match status" value="1"/>
</dbReference>
<feature type="compositionally biased region" description="Pro residues" evidence="1">
    <location>
        <begin position="30"/>
        <end position="39"/>
    </location>
</feature>
<dbReference type="AlphaFoldDB" id="A0A669QLB3"/>
<keyword evidence="4" id="KW-1185">Reference proteome</keyword>
<feature type="compositionally biased region" description="Basic and acidic residues" evidence="1">
    <location>
        <begin position="267"/>
        <end position="278"/>
    </location>
</feature>
<protein>
    <recommendedName>
        <fullName evidence="2">CCD97-like C-terminal domain-containing protein</fullName>
    </recommendedName>
</protein>
<proteinExistence type="predicted"/>
<feature type="region of interest" description="Disordered" evidence="1">
    <location>
        <begin position="292"/>
        <end position="328"/>
    </location>
</feature>
<dbReference type="InterPro" id="IPR040233">
    <property type="entry name" value="CCD97-like_C"/>
</dbReference>
<dbReference type="PANTHER" id="PTHR31840">
    <property type="entry name" value="COILED-COIL DOMAIN-CONTAINING PROTEIN 97"/>
    <property type="match status" value="1"/>
</dbReference>
<evidence type="ECO:0000313" key="3">
    <source>
        <dbReference type="Ensembl" id="ENSPCLP00000021617.1"/>
    </source>
</evidence>
<evidence type="ECO:0000313" key="4">
    <source>
        <dbReference type="Proteomes" id="UP000472261"/>
    </source>
</evidence>
<dbReference type="InterPro" id="IPR018613">
    <property type="entry name" value="Ccdc97-like"/>
</dbReference>
<accession>A0A669QLB3</accession>
<sequence length="328" mass="36874">MEEDQDLRSHGVHPTTDPDPEQRRVAEWAPSPPANPSPPMEEDQDPTTHQVRPTTEPVPAPFRDPPDAEEDPPLPTAAVEAMLAAVAASPVRVRSQQQGDPELTAAERHRELRALFLRKPLVFLERFHGALRAEHLPCFAHLPPCYEVAFYCRQVRGRRRQDPETGATRWPRRPGARTRLRNRRYAALRQLIAGVGSRRGGAVGSLRSSWGSFWFSVAFGVPLRVPLASGIPQTPPPPPNDPPSSLVTGGPPPPTHTEEDEDEDEAEGPHIPDAGEREVLREEFRSRMYQRFLDGEDGDFDYSQVDENPDMDNLDIESRDAEERYFDE</sequence>
<evidence type="ECO:0000256" key="1">
    <source>
        <dbReference type="SAM" id="MobiDB-lite"/>
    </source>
</evidence>
<dbReference type="PANTHER" id="PTHR31840:SF1">
    <property type="entry name" value="COILED-COIL DOMAIN-CONTAINING PROTEIN 97"/>
    <property type="match status" value="1"/>
</dbReference>
<name>A0A669QLB3_PHACC</name>
<dbReference type="Ensembl" id="ENSPCLT00000029934.1">
    <property type="protein sequence ID" value="ENSPCLP00000021617.1"/>
    <property type="gene ID" value="ENSPCLG00000018986.1"/>
</dbReference>
<organism evidence="3 4">
    <name type="scientific">Phasianus colchicus</name>
    <name type="common">Common pheasant</name>
    <dbReference type="NCBI Taxonomy" id="9054"/>
    <lineage>
        <taxon>Eukaryota</taxon>
        <taxon>Metazoa</taxon>
        <taxon>Chordata</taxon>
        <taxon>Craniata</taxon>
        <taxon>Vertebrata</taxon>
        <taxon>Euteleostomi</taxon>
        <taxon>Archelosauria</taxon>
        <taxon>Archosauria</taxon>
        <taxon>Dinosauria</taxon>
        <taxon>Saurischia</taxon>
        <taxon>Theropoda</taxon>
        <taxon>Coelurosauria</taxon>
        <taxon>Aves</taxon>
        <taxon>Neognathae</taxon>
        <taxon>Galloanserae</taxon>
        <taxon>Galliformes</taxon>
        <taxon>Phasianidae</taxon>
        <taxon>Phasianinae</taxon>
        <taxon>Phasianus</taxon>
    </lineage>
</organism>
<reference evidence="3" key="2">
    <citation type="submission" date="2025-09" db="UniProtKB">
        <authorList>
            <consortium name="Ensembl"/>
        </authorList>
    </citation>
    <scope>IDENTIFICATION</scope>
</reference>
<feature type="region of interest" description="Disordered" evidence="1">
    <location>
        <begin position="1"/>
        <end position="74"/>
    </location>
</feature>
<reference evidence="3" key="1">
    <citation type="submission" date="2025-08" db="UniProtKB">
        <authorList>
            <consortium name="Ensembl"/>
        </authorList>
    </citation>
    <scope>IDENTIFICATION</scope>
</reference>
<feature type="domain" description="CCD97-like C-terminal" evidence="2">
    <location>
        <begin position="257"/>
        <end position="328"/>
    </location>
</feature>